<dbReference type="AlphaFoldDB" id="A0A0D2J734"/>
<reference evidence="1 2" key="1">
    <citation type="submission" date="2013-11" db="EMBL/GenBank/DDBJ databases">
        <title>Metagenomic analysis of a methanogenic consortium involved in long chain n-alkane degradation.</title>
        <authorList>
            <person name="Davidova I.A."/>
            <person name="Callaghan A.V."/>
            <person name="Wawrik B."/>
            <person name="Pruitt S."/>
            <person name="Marks C."/>
            <person name="Duncan K.E."/>
            <person name="Suflita J.M."/>
        </authorList>
    </citation>
    <scope>NUCLEOTIDE SEQUENCE [LARGE SCALE GENOMIC DNA]</scope>
    <source>
        <strain evidence="1 2">SPR</strain>
    </source>
</reference>
<evidence type="ECO:0000313" key="1">
    <source>
        <dbReference type="EMBL" id="KIX13984.1"/>
    </source>
</evidence>
<accession>A0A0D2J734</accession>
<evidence type="ECO:0000313" key="2">
    <source>
        <dbReference type="Proteomes" id="UP000032233"/>
    </source>
</evidence>
<dbReference type="InParanoid" id="A0A0D2J734"/>
<protein>
    <submittedName>
        <fullName evidence="1">Uncharacterized protein</fullName>
    </submittedName>
</protein>
<gene>
    <name evidence="1" type="ORF">X474_12870</name>
</gene>
<dbReference type="EMBL" id="AZAC01000014">
    <property type="protein sequence ID" value="KIX13984.1"/>
    <property type="molecule type" value="Genomic_DNA"/>
</dbReference>
<comment type="caution">
    <text evidence="1">The sequence shown here is derived from an EMBL/GenBank/DDBJ whole genome shotgun (WGS) entry which is preliminary data.</text>
</comment>
<proteinExistence type="predicted"/>
<keyword evidence="2" id="KW-1185">Reference proteome</keyword>
<organism evidence="1 2">
    <name type="scientific">Dethiosulfatarculus sandiegensis</name>
    <dbReference type="NCBI Taxonomy" id="1429043"/>
    <lineage>
        <taxon>Bacteria</taxon>
        <taxon>Pseudomonadati</taxon>
        <taxon>Thermodesulfobacteriota</taxon>
        <taxon>Desulfarculia</taxon>
        <taxon>Desulfarculales</taxon>
        <taxon>Desulfarculaceae</taxon>
        <taxon>Dethiosulfatarculus</taxon>
    </lineage>
</organism>
<dbReference type="Proteomes" id="UP000032233">
    <property type="component" value="Unassembled WGS sequence"/>
</dbReference>
<sequence>MQGFAGQGITMAVFTGREQLKTTSANIIDGLLNPCFILIA</sequence>
<name>A0A0D2J734_9BACT</name>